<dbReference type="Pfam" id="PF07995">
    <property type="entry name" value="GSDH"/>
    <property type="match status" value="1"/>
</dbReference>
<gene>
    <name evidence="3" type="ORF">TEK04_00235</name>
</gene>
<keyword evidence="4" id="KW-1185">Reference proteome</keyword>
<dbReference type="SUPFAM" id="SSF50952">
    <property type="entry name" value="Soluble quinoprotein glucose dehydrogenase"/>
    <property type="match status" value="1"/>
</dbReference>
<dbReference type="InterPro" id="IPR012938">
    <property type="entry name" value="Glc/Sorbosone_DH"/>
</dbReference>
<evidence type="ECO:0000313" key="3">
    <source>
        <dbReference type="EMBL" id="MEI4270138.1"/>
    </source>
</evidence>
<dbReference type="Gene3D" id="2.120.10.30">
    <property type="entry name" value="TolB, C-terminal domain"/>
    <property type="match status" value="1"/>
</dbReference>
<dbReference type="PROSITE" id="PS51257">
    <property type="entry name" value="PROKAR_LIPOPROTEIN"/>
    <property type="match status" value="1"/>
</dbReference>
<dbReference type="Proteomes" id="UP001361570">
    <property type="component" value="Unassembled WGS sequence"/>
</dbReference>
<evidence type="ECO:0000259" key="2">
    <source>
        <dbReference type="Pfam" id="PF07995"/>
    </source>
</evidence>
<dbReference type="EMBL" id="JBAPLU010000001">
    <property type="protein sequence ID" value="MEI4270138.1"/>
    <property type="molecule type" value="Genomic_DNA"/>
</dbReference>
<feature type="signal peptide" evidence="1">
    <location>
        <begin position="1"/>
        <end position="31"/>
    </location>
</feature>
<dbReference type="PANTHER" id="PTHR19328:SF75">
    <property type="entry name" value="ALDOSE SUGAR DEHYDROGENASE YLII"/>
    <property type="match status" value="1"/>
</dbReference>
<dbReference type="InterPro" id="IPR011042">
    <property type="entry name" value="6-blade_b-propeller_TolB-like"/>
</dbReference>
<name>A0ABU8DQM5_9ACTN</name>
<dbReference type="PANTHER" id="PTHR19328">
    <property type="entry name" value="HEDGEHOG-INTERACTING PROTEIN"/>
    <property type="match status" value="1"/>
</dbReference>
<proteinExistence type="predicted"/>
<evidence type="ECO:0000256" key="1">
    <source>
        <dbReference type="SAM" id="SignalP"/>
    </source>
</evidence>
<protein>
    <submittedName>
        <fullName evidence="3">PQQ-dependent sugar dehydrogenase</fullName>
    </submittedName>
</protein>
<reference evidence="3 4" key="1">
    <citation type="submission" date="2024-03" db="EMBL/GenBank/DDBJ databases">
        <title>Draft genome sequence of Klenkia sp. LSe6-5.</title>
        <authorList>
            <person name="Duangmal K."/>
            <person name="Chantavorakit T."/>
        </authorList>
    </citation>
    <scope>NUCLEOTIDE SEQUENCE [LARGE SCALE GENOMIC DNA]</scope>
    <source>
        <strain evidence="3 4">LSe6-5</strain>
    </source>
</reference>
<keyword evidence="1" id="KW-0732">Signal</keyword>
<organism evidence="3 4">
    <name type="scientific">Klenkia sesuvii</name>
    <dbReference type="NCBI Taxonomy" id="3103137"/>
    <lineage>
        <taxon>Bacteria</taxon>
        <taxon>Bacillati</taxon>
        <taxon>Actinomycetota</taxon>
        <taxon>Actinomycetes</taxon>
        <taxon>Geodermatophilales</taxon>
        <taxon>Geodermatophilaceae</taxon>
        <taxon>Klenkia</taxon>
    </lineage>
</organism>
<feature type="chain" id="PRO_5046080895" evidence="1">
    <location>
        <begin position="32"/>
        <end position="397"/>
    </location>
</feature>
<dbReference type="InterPro" id="IPR011041">
    <property type="entry name" value="Quinoprot_gluc/sorb_DH_b-prop"/>
</dbReference>
<comment type="caution">
    <text evidence="3">The sequence shown here is derived from an EMBL/GenBank/DDBJ whole genome shotgun (WGS) entry which is preliminary data.</text>
</comment>
<dbReference type="RefSeq" id="WP_336402273.1">
    <property type="nucleotide sequence ID" value="NZ_JBAPLU010000001.1"/>
</dbReference>
<feature type="domain" description="Glucose/Sorbosone dehydrogenase" evidence="2">
    <location>
        <begin position="52"/>
        <end position="387"/>
    </location>
</feature>
<sequence length="397" mass="40885">MTTSRAARPTALLAGLVLLAGCSSGSSDADAAATSAPADAPALDVEVVLDGLDHPWDVAQAPDGTLLLDERGGGFTAVLPDGSAQQLTADLDDLWAQGETGLMGLVLDPGFADSRRFYTCMGVADGGADGGPGIEVTAWTVAEDWSEATRTADPLVGEIPVNADTGRHGGCRLRFDAEGRLLIGTGDNAVGTNPQDLSSLAGKLLRVDPQTGQPSAGNPFLELTDPTSHAVVGYGHRNVQGIAVQPGTGAVYTAEQGSQVDDEVNLATDGGNYGWDPVGQGVYDESVPMTDPEIPGAIEAVWSSGDPTIAVSGITFLDGEQWGVYDGLLLLGVQKDTGVLALRLADDGSLVEQFRIPELEGTYGRVRSPQLGGDGALYLTTDNGDGTDQLLRVTPVS</sequence>
<evidence type="ECO:0000313" key="4">
    <source>
        <dbReference type="Proteomes" id="UP001361570"/>
    </source>
</evidence>
<accession>A0ABU8DQM5</accession>